<evidence type="ECO:0000313" key="2">
    <source>
        <dbReference type="EMBL" id="CAI2385062.1"/>
    </source>
</evidence>
<feature type="region of interest" description="Disordered" evidence="1">
    <location>
        <begin position="86"/>
        <end position="126"/>
    </location>
</feature>
<dbReference type="AlphaFoldDB" id="A0AAD1Y5K9"/>
<comment type="caution">
    <text evidence="2">The sequence shown here is derived from an EMBL/GenBank/DDBJ whole genome shotgun (WGS) entry which is preliminary data.</text>
</comment>
<evidence type="ECO:0000313" key="3">
    <source>
        <dbReference type="Proteomes" id="UP001295684"/>
    </source>
</evidence>
<feature type="compositionally biased region" description="Polar residues" evidence="1">
    <location>
        <begin position="92"/>
        <end position="112"/>
    </location>
</feature>
<name>A0AAD1Y5K9_EUPCR</name>
<keyword evidence="3" id="KW-1185">Reference proteome</keyword>
<gene>
    <name evidence="2" type="ORF">ECRASSUSDP1_LOCUS26604</name>
</gene>
<proteinExistence type="predicted"/>
<sequence>MKCFSSNQDIWADEDQLLSEDECSPQIPKITKQFRNTLKSNKGKANKADFEIVKEHAYHSERLCEKEGFRFSAPCLSKSLFKFSNPRHSKQKSQNYGCTPSFSTSRMQSTQLRRIPSSDILKSLKA</sequence>
<organism evidence="2 3">
    <name type="scientific">Euplotes crassus</name>
    <dbReference type="NCBI Taxonomy" id="5936"/>
    <lineage>
        <taxon>Eukaryota</taxon>
        <taxon>Sar</taxon>
        <taxon>Alveolata</taxon>
        <taxon>Ciliophora</taxon>
        <taxon>Intramacronucleata</taxon>
        <taxon>Spirotrichea</taxon>
        <taxon>Hypotrichia</taxon>
        <taxon>Euplotida</taxon>
        <taxon>Euplotidae</taxon>
        <taxon>Moneuplotes</taxon>
    </lineage>
</organism>
<dbReference type="Proteomes" id="UP001295684">
    <property type="component" value="Unassembled WGS sequence"/>
</dbReference>
<protein>
    <submittedName>
        <fullName evidence="2">Uncharacterized protein</fullName>
    </submittedName>
</protein>
<evidence type="ECO:0000256" key="1">
    <source>
        <dbReference type="SAM" id="MobiDB-lite"/>
    </source>
</evidence>
<dbReference type="EMBL" id="CAMPGE010027431">
    <property type="protein sequence ID" value="CAI2385062.1"/>
    <property type="molecule type" value="Genomic_DNA"/>
</dbReference>
<accession>A0AAD1Y5K9</accession>
<reference evidence="2" key="1">
    <citation type="submission" date="2023-07" db="EMBL/GenBank/DDBJ databases">
        <authorList>
            <consortium name="AG Swart"/>
            <person name="Singh M."/>
            <person name="Singh A."/>
            <person name="Seah K."/>
            <person name="Emmerich C."/>
        </authorList>
    </citation>
    <scope>NUCLEOTIDE SEQUENCE</scope>
    <source>
        <strain evidence="2">DP1</strain>
    </source>
</reference>